<keyword evidence="2 3" id="KW-0143">Chaperone</keyword>
<keyword evidence="3" id="KW-0996">Nickel insertion</keyword>
<dbReference type="AlphaFoldDB" id="A0A1I2D251"/>
<dbReference type="InterPro" id="IPR002669">
    <property type="entry name" value="UreD"/>
</dbReference>
<protein>
    <recommendedName>
        <fullName evidence="3">Urease accessory protein UreD</fullName>
    </recommendedName>
</protein>
<comment type="similarity">
    <text evidence="1 3">Belongs to the UreD family.</text>
</comment>
<dbReference type="PANTHER" id="PTHR33643">
    <property type="entry name" value="UREASE ACCESSORY PROTEIN D"/>
    <property type="match status" value="1"/>
</dbReference>
<accession>A0A1I2D251</accession>
<comment type="subunit">
    <text evidence="3">UreD, UreF and UreG form a complex that acts as a GTP-hydrolysis-dependent molecular chaperone, activating the urease apoprotein by helping to assemble the nickel containing metallocenter of UreC. The UreE protein probably delivers the nickel.</text>
</comment>
<name>A0A1I2D251_9RHOB</name>
<dbReference type="STRING" id="74348.SAMN04488523_11015"/>
<dbReference type="Proteomes" id="UP000198977">
    <property type="component" value="Unassembled WGS sequence"/>
</dbReference>
<dbReference type="GO" id="GO:0016151">
    <property type="term" value="F:nickel cation binding"/>
    <property type="evidence" value="ECO:0007669"/>
    <property type="project" value="UniProtKB-UniRule"/>
</dbReference>
<dbReference type="GO" id="GO:0005737">
    <property type="term" value="C:cytoplasm"/>
    <property type="evidence" value="ECO:0007669"/>
    <property type="project" value="UniProtKB-SubCell"/>
</dbReference>
<evidence type="ECO:0000313" key="4">
    <source>
        <dbReference type="EMBL" id="SFE74627.1"/>
    </source>
</evidence>
<proteinExistence type="inferred from homology"/>
<evidence type="ECO:0000256" key="3">
    <source>
        <dbReference type="HAMAP-Rule" id="MF_01384"/>
    </source>
</evidence>
<sequence>MVRAKRLSEHSVITDLHQSGAMKLLFPRPDSAALQAIVINTAGGVTGGDDFALNACAEEDAFLTLTTQAAERAYRAQPDQVAEIRNRLMVRRGATLHWLPQETILYEACALQRRLSIDLDEGASLLLVEPLVFGRAAMGEELRAINFKDRIEVRREGRPLYLDAISLQGDVTAHLASANIASGAGALATVVYVAPDAEAHLPRLRALLPASGGASLIGADLLVARILAPDSFELRRSLIPILRQLSADALPRSWMT</sequence>
<keyword evidence="5" id="KW-1185">Reference proteome</keyword>
<reference evidence="4 5" key="1">
    <citation type="submission" date="2016-10" db="EMBL/GenBank/DDBJ databases">
        <authorList>
            <person name="de Groot N.N."/>
        </authorList>
    </citation>
    <scope>NUCLEOTIDE SEQUENCE [LARGE SCALE GENOMIC DNA]</scope>
    <source>
        <strain evidence="4 5">DSM 11443</strain>
    </source>
</reference>
<evidence type="ECO:0000256" key="1">
    <source>
        <dbReference type="ARBA" id="ARBA00007177"/>
    </source>
</evidence>
<gene>
    <name evidence="3" type="primary">ureD</name>
    <name evidence="4" type="ORF">SAMN04488523_11015</name>
</gene>
<dbReference type="HAMAP" id="MF_01384">
    <property type="entry name" value="UreD"/>
    <property type="match status" value="1"/>
</dbReference>
<comment type="subcellular location">
    <subcellularLocation>
        <location evidence="3">Cytoplasm</location>
    </subcellularLocation>
</comment>
<keyword evidence="3" id="KW-0963">Cytoplasm</keyword>
<evidence type="ECO:0000313" key="5">
    <source>
        <dbReference type="Proteomes" id="UP000198977"/>
    </source>
</evidence>
<comment type="function">
    <text evidence="3">Required for maturation of urease via the functional incorporation of the urease nickel metallocenter.</text>
</comment>
<dbReference type="Pfam" id="PF01774">
    <property type="entry name" value="UreD"/>
    <property type="match status" value="1"/>
</dbReference>
<dbReference type="PANTHER" id="PTHR33643:SF1">
    <property type="entry name" value="UREASE ACCESSORY PROTEIN D"/>
    <property type="match status" value="1"/>
</dbReference>
<dbReference type="EMBL" id="FOMW01000010">
    <property type="protein sequence ID" value="SFE74627.1"/>
    <property type="molecule type" value="Genomic_DNA"/>
</dbReference>
<evidence type="ECO:0000256" key="2">
    <source>
        <dbReference type="ARBA" id="ARBA00023186"/>
    </source>
</evidence>
<organism evidence="4 5">
    <name type="scientific">Sulfitobacter brevis</name>
    <dbReference type="NCBI Taxonomy" id="74348"/>
    <lineage>
        <taxon>Bacteria</taxon>
        <taxon>Pseudomonadati</taxon>
        <taxon>Pseudomonadota</taxon>
        <taxon>Alphaproteobacteria</taxon>
        <taxon>Rhodobacterales</taxon>
        <taxon>Roseobacteraceae</taxon>
        <taxon>Sulfitobacter</taxon>
    </lineage>
</organism>